<keyword evidence="2" id="KW-1185">Reference proteome</keyword>
<dbReference type="GeneID" id="76629462"/>
<dbReference type="RefSeq" id="WP_267163349.1">
    <property type="nucleotide sequence ID" value="NZ_CP112972.1"/>
</dbReference>
<reference evidence="1 2" key="1">
    <citation type="journal article" date="2019" name="Int. J. Syst. Evol. Microbiol.">
        <title>The Global Catalogue of Microorganisms (GCM) 10K type strain sequencing project: providing services to taxonomists for standard genome sequencing and annotation.</title>
        <authorList>
            <consortium name="The Broad Institute Genomics Platform"/>
            <consortium name="The Broad Institute Genome Sequencing Center for Infectious Disease"/>
            <person name="Wu L."/>
            <person name="Ma J."/>
        </authorList>
    </citation>
    <scope>NUCLEOTIDE SEQUENCE [LARGE SCALE GENOMIC DNA]</scope>
    <source>
        <strain evidence="1 2">JCM 30072</strain>
    </source>
</reference>
<evidence type="ECO:0000313" key="2">
    <source>
        <dbReference type="Proteomes" id="UP001596445"/>
    </source>
</evidence>
<comment type="caution">
    <text evidence="1">The sequence shown here is derived from an EMBL/GenBank/DDBJ whole genome shotgun (WGS) entry which is preliminary data.</text>
</comment>
<proteinExistence type="predicted"/>
<dbReference type="Pfam" id="PF19109">
    <property type="entry name" value="DUF5796"/>
    <property type="match status" value="1"/>
</dbReference>
<dbReference type="Proteomes" id="UP001596445">
    <property type="component" value="Unassembled WGS sequence"/>
</dbReference>
<dbReference type="EMBL" id="JBHSZI010000001">
    <property type="protein sequence ID" value="MFC7057582.1"/>
    <property type="molecule type" value="Genomic_DNA"/>
</dbReference>
<protein>
    <submittedName>
        <fullName evidence="1">DUF5796 family protein</fullName>
    </submittedName>
</protein>
<dbReference type="AlphaFoldDB" id="A0ABD5VXR3"/>
<accession>A0ABD5VXR3</accession>
<dbReference type="InterPro" id="IPR043814">
    <property type="entry name" value="DUF5796"/>
</dbReference>
<gene>
    <name evidence="1" type="ORF">ACFQQG_04575</name>
</gene>
<evidence type="ECO:0000313" key="1">
    <source>
        <dbReference type="EMBL" id="MFC7057582.1"/>
    </source>
</evidence>
<organism evidence="1 2">
    <name type="scientific">Halovenus salina</name>
    <dbReference type="NCBI Taxonomy" id="1510225"/>
    <lineage>
        <taxon>Archaea</taxon>
        <taxon>Methanobacteriati</taxon>
        <taxon>Methanobacteriota</taxon>
        <taxon>Stenosarchaea group</taxon>
        <taxon>Halobacteria</taxon>
        <taxon>Halobacteriales</taxon>
        <taxon>Haloarculaceae</taxon>
        <taxon>Halovenus</taxon>
    </lineage>
</organism>
<name>A0ABD5VXR3_9EURY</name>
<sequence length="140" mass="15526">MTTFSEVAPATLPVRLVDGGVVVEYLDDREVFYHGVPDPESTPHMTAPGKDIHVLVTDESETSGVLFYVDERTTEGDILESSGVGRVILDKNETRTLFAGVEATRNDLRYEIDVDGDLVDGRVFVFEEDQFAEHAYELTA</sequence>